<feature type="transmembrane region" description="Helical" evidence="1">
    <location>
        <begin position="363"/>
        <end position="382"/>
    </location>
</feature>
<gene>
    <name evidence="2" type="ORF">EZS27_000740</name>
</gene>
<organism evidence="2">
    <name type="scientific">termite gut metagenome</name>
    <dbReference type="NCBI Taxonomy" id="433724"/>
    <lineage>
        <taxon>unclassified sequences</taxon>
        <taxon>metagenomes</taxon>
        <taxon>organismal metagenomes</taxon>
    </lineage>
</organism>
<feature type="transmembrane region" description="Helical" evidence="1">
    <location>
        <begin position="258"/>
        <end position="275"/>
    </location>
</feature>
<evidence type="ECO:0000313" key="2">
    <source>
        <dbReference type="EMBL" id="KAA6351943.1"/>
    </source>
</evidence>
<feature type="transmembrane region" description="Helical" evidence="1">
    <location>
        <begin position="52"/>
        <end position="69"/>
    </location>
</feature>
<comment type="caution">
    <text evidence="2">The sequence shown here is derived from an EMBL/GenBank/DDBJ whole genome shotgun (WGS) entry which is preliminary data.</text>
</comment>
<feature type="transmembrane region" description="Helical" evidence="1">
    <location>
        <begin position="105"/>
        <end position="128"/>
    </location>
</feature>
<protein>
    <recommendedName>
        <fullName evidence="3">O-antigen ligase domain-containing protein</fullName>
    </recommendedName>
</protein>
<evidence type="ECO:0008006" key="3">
    <source>
        <dbReference type="Google" id="ProtNLM"/>
    </source>
</evidence>
<keyword evidence="1" id="KW-0812">Transmembrane</keyword>
<feature type="transmembrane region" description="Helical" evidence="1">
    <location>
        <begin position="140"/>
        <end position="158"/>
    </location>
</feature>
<feature type="transmembrane region" description="Helical" evidence="1">
    <location>
        <begin position="28"/>
        <end position="46"/>
    </location>
</feature>
<reference evidence="2" key="1">
    <citation type="submission" date="2019-03" db="EMBL/GenBank/DDBJ databases">
        <title>Single cell metagenomics reveals metabolic interactions within the superorganism composed of flagellate Streblomastix strix and complex community of Bacteroidetes bacteria on its surface.</title>
        <authorList>
            <person name="Treitli S.C."/>
            <person name="Kolisko M."/>
            <person name="Husnik F."/>
            <person name="Keeling P."/>
            <person name="Hampl V."/>
        </authorList>
    </citation>
    <scope>NUCLEOTIDE SEQUENCE</scope>
    <source>
        <strain evidence="2">STM</strain>
    </source>
</reference>
<dbReference type="EMBL" id="SNRY01000007">
    <property type="protein sequence ID" value="KAA6351943.1"/>
    <property type="molecule type" value="Genomic_DNA"/>
</dbReference>
<evidence type="ECO:0000256" key="1">
    <source>
        <dbReference type="SAM" id="Phobius"/>
    </source>
</evidence>
<keyword evidence="1" id="KW-0472">Membrane</keyword>
<dbReference type="AlphaFoldDB" id="A0A5J4T2Q6"/>
<sequence length="430" mass="48804">MVSWLSMMQFYPKYNNCDTLEAVRFQRILFWGFFYTVFGGVIRKWIFPFGMVSNVVLLGQLLLPLLLSWQYSKTDVKIQSPYQEVLIIYILILTVMALNPLNLTIFHGIIGVVIHLGFWCLLLVYLKVAKLVDVEQLDNFLFFLLIVETVLASMQYGLPAGHILNRYAVDGKAVDTIGDANRTSGTFSYIGGFGALCGFYSFFCWYLINTNKKPVIVVVSMVLTLYCALMCGGRGPVFTALIILALAVYENQAKMSYYIKYIALIGAVVAIMLMFNNPFGGISRALDNWTDRTEQLAEGGEQSHRIYRMFFTPLMYHGEQPLFGAGLGSDYQGTNAMFGTSETKQQYGYTEEEAERIVFEGGYLLYFIRVGLFILVISSLKIKRLSKIALFILNVNGMIIFNIFNTFFVAMGFIWINQNKGITKERDLLT</sequence>
<accession>A0A5J4T2Q6</accession>
<feature type="transmembrane region" description="Helical" evidence="1">
    <location>
        <begin position="187"/>
        <end position="208"/>
    </location>
</feature>
<name>A0A5J4T2Q6_9ZZZZ</name>
<feature type="transmembrane region" description="Helical" evidence="1">
    <location>
        <begin position="81"/>
        <end position="99"/>
    </location>
</feature>
<feature type="transmembrane region" description="Helical" evidence="1">
    <location>
        <begin position="388"/>
        <end position="416"/>
    </location>
</feature>
<feature type="transmembrane region" description="Helical" evidence="1">
    <location>
        <begin position="215"/>
        <end position="246"/>
    </location>
</feature>
<keyword evidence="1" id="KW-1133">Transmembrane helix</keyword>
<proteinExistence type="predicted"/>